<feature type="compositionally biased region" description="Basic and acidic residues" evidence="1">
    <location>
        <begin position="157"/>
        <end position="194"/>
    </location>
</feature>
<reference evidence="2 3" key="1">
    <citation type="submission" date="2018-03" db="EMBL/GenBank/DDBJ databases">
        <title>Genomic Encyclopedia of Type Strains, Phase III (KMG-III): the genomes of soil and plant-associated and newly described type strains.</title>
        <authorList>
            <person name="Whitman W."/>
        </authorList>
    </citation>
    <scope>NUCLEOTIDE SEQUENCE [LARGE SCALE GENOMIC DNA]</scope>
    <source>
        <strain evidence="2 3">CGMCC 4.7067</strain>
    </source>
</reference>
<evidence type="ECO:0000313" key="2">
    <source>
        <dbReference type="EMBL" id="PRY60009.1"/>
    </source>
</evidence>
<dbReference type="OrthoDB" id="5183964at2"/>
<accession>A0A2T0UQ02</accession>
<feature type="region of interest" description="Disordered" evidence="1">
    <location>
        <begin position="144"/>
        <end position="194"/>
    </location>
</feature>
<sequence>MTGLEADPDDLIDVGEITLPYAADFYDELASRLGAIGNAAGYGLYPYMSDSPAGNALGEAVIRCHRFLYAVTEQTADSHRAVAASVAEAGYAYRDADTAGANDFQIAGEDLTGATAKAFGEADAGEYEYDSGYRFSNFDRAEGGSGYEDALSGDPRPPTDHQDYKLETDRPWYERERLNDRGGDREPLDERGGR</sequence>
<dbReference type="Proteomes" id="UP000238176">
    <property type="component" value="Unassembled WGS sequence"/>
</dbReference>
<dbReference type="EMBL" id="PVTJ01000003">
    <property type="protein sequence ID" value="PRY60009.1"/>
    <property type="molecule type" value="Genomic_DNA"/>
</dbReference>
<evidence type="ECO:0000313" key="3">
    <source>
        <dbReference type="Proteomes" id="UP000238176"/>
    </source>
</evidence>
<dbReference type="RefSeq" id="WP_106363885.1">
    <property type="nucleotide sequence ID" value="NZ_PVTJ01000003.1"/>
</dbReference>
<name>A0A2T0UQ02_9ACTN</name>
<keyword evidence="3" id="KW-1185">Reference proteome</keyword>
<organism evidence="2 3">
    <name type="scientific">Glycomyces artemisiae</name>
    <dbReference type="NCBI Taxonomy" id="1076443"/>
    <lineage>
        <taxon>Bacteria</taxon>
        <taxon>Bacillati</taxon>
        <taxon>Actinomycetota</taxon>
        <taxon>Actinomycetes</taxon>
        <taxon>Glycomycetales</taxon>
        <taxon>Glycomycetaceae</taxon>
        <taxon>Glycomyces</taxon>
    </lineage>
</organism>
<comment type="caution">
    <text evidence="2">The sequence shown here is derived from an EMBL/GenBank/DDBJ whole genome shotgun (WGS) entry which is preliminary data.</text>
</comment>
<evidence type="ECO:0000256" key="1">
    <source>
        <dbReference type="SAM" id="MobiDB-lite"/>
    </source>
</evidence>
<proteinExistence type="predicted"/>
<gene>
    <name evidence="2" type="ORF">B0I28_103483</name>
</gene>
<dbReference type="AlphaFoldDB" id="A0A2T0UQ02"/>
<protein>
    <submittedName>
        <fullName evidence="2">Uncharacterized protein</fullName>
    </submittedName>
</protein>